<comment type="caution">
    <text evidence="2">The sequence shown here is derived from an EMBL/GenBank/DDBJ whole genome shotgun (WGS) entry which is preliminary data.</text>
</comment>
<evidence type="ECO:0000313" key="2">
    <source>
        <dbReference type="EMBL" id="MBD1388338.1"/>
    </source>
</evidence>
<dbReference type="Proteomes" id="UP000638014">
    <property type="component" value="Unassembled WGS sequence"/>
</dbReference>
<dbReference type="AlphaFoldDB" id="A0A8J6UIC8"/>
<reference evidence="2" key="1">
    <citation type="submission" date="2020-09" db="EMBL/GenBank/DDBJ databases">
        <title>A novel bacterium of genus Neiella, isolated from South China Sea.</title>
        <authorList>
            <person name="Huang H."/>
            <person name="Mo K."/>
            <person name="Hu Y."/>
        </authorList>
    </citation>
    <scope>NUCLEOTIDE SEQUENCE</scope>
    <source>
        <strain evidence="2">HB171785</strain>
    </source>
</reference>
<feature type="chain" id="PRO_5035244205" evidence="1">
    <location>
        <begin position="29"/>
        <end position="71"/>
    </location>
</feature>
<accession>A0A8J6UIC8</accession>
<organism evidence="2 3">
    <name type="scientific">Neiella litorisoli</name>
    <dbReference type="NCBI Taxonomy" id="2771431"/>
    <lineage>
        <taxon>Bacteria</taxon>
        <taxon>Pseudomonadati</taxon>
        <taxon>Pseudomonadota</taxon>
        <taxon>Gammaproteobacteria</taxon>
        <taxon>Alteromonadales</taxon>
        <taxon>Echinimonadaceae</taxon>
        <taxon>Neiella</taxon>
    </lineage>
</organism>
<dbReference type="RefSeq" id="WP_191143452.1">
    <property type="nucleotide sequence ID" value="NZ_JACXAF010000003.1"/>
</dbReference>
<name>A0A8J6UIC8_9GAMM</name>
<proteinExistence type="predicted"/>
<gene>
    <name evidence="2" type="ORF">IC617_02760</name>
</gene>
<sequence length="71" mass="7209">MNQLGSSGSFAFAITTALSLSACNNVVAAETDVIDTPCQQVAAANGVNNDNRSADFTLAGTGLQLDSEICL</sequence>
<dbReference type="EMBL" id="JACXAF010000003">
    <property type="protein sequence ID" value="MBD1388338.1"/>
    <property type="molecule type" value="Genomic_DNA"/>
</dbReference>
<protein>
    <submittedName>
        <fullName evidence="2">Uncharacterized protein</fullName>
    </submittedName>
</protein>
<evidence type="ECO:0000256" key="1">
    <source>
        <dbReference type="SAM" id="SignalP"/>
    </source>
</evidence>
<keyword evidence="3" id="KW-1185">Reference proteome</keyword>
<feature type="signal peptide" evidence="1">
    <location>
        <begin position="1"/>
        <end position="28"/>
    </location>
</feature>
<evidence type="ECO:0000313" key="3">
    <source>
        <dbReference type="Proteomes" id="UP000638014"/>
    </source>
</evidence>
<keyword evidence="1" id="KW-0732">Signal</keyword>